<protein>
    <recommendedName>
        <fullName evidence="4">DUF569 domain-containing protein</fullName>
    </recommendedName>
</protein>
<evidence type="ECO:0008006" key="4">
    <source>
        <dbReference type="Google" id="ProtNLM"/>
    </source>
</evidence>
<dbReference type="InParanoid" id="A0A804LSJ1"/>
<dbReference type="PANTHER" id="PTHR31205:SF86">
    <property type="entry name" value="DUF569 DOMAIN-CONTAINING PROTEIN"/>
    <property type="match status" value="1"/>
</dbReference>
<organism evidence="2 3">
    <name type="scientific">Zea mays</name>
    <name type="common">Maize</name>
    <dbReference type="NCBI Taxonomy" id="4577"/>
    <lineage>
        <taxon>Eukaryota</taxon>
        <taxon>Viridiplantae</taxon>
        <taxon>Streptophyta</taxon>
        <taxon>Embryophyta</taxon>
        <taxon>Tracheophyta</taxon>
        <taxon>Spermatophyta</taxon>
        <taxon>Magnoliopsida</taxon>
        <taxon>Liliopsida</taxon>
        <taxon>Poales</taxon>
        <taxon>Poaceae</taxon>
        <taxon>PACMAD clade</taxon>
        <taxon>Panicoideae</taxon>
        <taxon>Andropogonodae</taxon>
        <taxon>Andropogoneae</taxon>
        <taxon>Tripsacinae</taxon>
        <taxon>Zea</taxon>
    </lineage>
</organism>
<accession>A0A804LSJ1</accession>
<dbReference type="Proteomes" id="UP000007305">
    <property type="component" value="Chromosome 1"/>
</dbReference>
<evidence type="ECO:0000313" key="3">
    <source>
        <dbReference type="Proteomes" id="UP000007305"/>
    </source>
</evidence>
<dbReference type="InterPro" id="IPR008999">
    <property type="entry name" value="Actin-crosslinking"/>
</dbReference>
<evidence type="ECO:0000313" key="2">
    <source>
        <dbReference type="EnsemblPlants" id="Zm00001eb033370_P001"/>
    </source>
</evidence>
<reference evidence="2" key="3">
    <citation type="submission" date="2021-05" db="UniProtKB">
        <authorList>
            <consortium name="EnsemblPlants"/>
        </authorList>
    </citation>
    <scope>IDENTIFICATION</scope>
    <source>
        <strain evidence="2">cv. B73</strain>
    </source>
</reference>
<reference evidence="3" key="1">
    <citation type="submission" date="2015-12" db="EMBL/GenBank/DDBJ databases">
        <title>Update maize B73 reference genome by single molecule sequencing technologies.</title>
        <authorList>
            <consortium name="Maize Genome Sequencing Project"/>
            <person name="Ware D."/>
        </authorList>
    </citation>
    <scope>NUCLEOTIDE SEQUENCE [LARGE SCALE GENOMIC DNA]</scope>
    <source>
        <strain evidence="3">cv. B73</strain>
    </source>
</reference>
<keyword evidence="3" id="KW-1185">Reference proteome</keyword>
<dbReference type="AlphaFoldDB" id="A0A804LSJ1"/>
<evidence type="ECO:0000256" key="1">
    <source>
        <dbReference type="SAM" id="MobiDB-lite"/>
    </source>
</evidence>
<feature type="compositionally biased region" description="Pro residues" evidence="1">
    <location>
        <begin position="161"/>
        <end position="171"/>
    </location>
</feature>
<sequence length="171" mass="19275">MQWEVEAITLRQASSALPRPTEQQAGNREASARRQIVVAAAAQVHDTLQQFPERAYVRLRSEVHGGYFHADEDGVGVSLRWRRHRSVHAVWQVQRILHDSTTYVLLHSATYGRYLAVSPTRRRRGTAATASSRGIRRVGSGPHPVEAHRPGARRLRLPAPRLQPPPPRQPQ</sequence>
<dbReference type="PANTHER" id="PTHR31205">
    <property type="entry name" value="ACTIN CROSS-LINKING PROTEIN (DUF569)"/>
    <property type="match status" value="1"/>
</dbReference>
<feature type="region of interest" description="Disordered" evidence="1">
    <location>
        <begin position="122"/>
        <end position="171"/>
    </location>
</feature>
<dbReference type="EnsemblPlants" id="Zm00001eb033370_T001">
    <property type="protein sequence ID" value="Zm00001eb033370_P001"/>
    <property type="gene ID" value="Zm00001eb033370"/>
</dbReference>
<reference evidence="2" key="2">
    <citation type="submission" date="2019-07" db="EMBL/GenBank/DDBJ databases">
        <authorList>
            <person name="Seetharam A."/>
            <person name="Woodhouse M."/>
            <person name="Cannon E."/>
        </authorList>
    </citation>
    <scope>NUCLEOTIDE SEQUENCE [LARGE SCALE GENOMIC DNA]</scope>
    <source>
        <strain evidence="2">cv. B73</strain>
    </source>
</reference>
<name>A0A804LSJ1_MAIZE</name>
<dbReference type="SUPFAM" id="SSF50405">
    <property type="entry name" value="Actin-crosslinking proteins"/>
    <property type="match status" value="1"/>
</dbReference>
<dbReference type="Gramene" id="Zm00001eb033370_T001">
    <property type="protein sequence ID" value="Zm00001eb033370_P001"/>
    <property type="gene ID" value="Zm00001eb033370"/>
</dbReference>
<proteinExistence type="predicted"/>